<proteinExistence type="predicted"/>
<dbReference type="InterPro" id="IPR013708">
    <property type="entry name" value="Shikimate_DH-bd_N"/>
</dbReference>
<comment type="pathway">
    <text evidence="1">Metabolic intermediate biosynthesis; chorismate biosynthesis; chorismate from D-erythrose 4-phosphate and phosphoenolpyruvate: step 4/7.</text>
</comment>
<dbReference type="STRING" id="1318466.BN85412090"/>
<dbReference type="GO" id="GO:0050661">
    <property type="term" value="F:NADP binding"/>
    <property type="evidence" value="ECO:0007669"/>
    <property type="project" value="TreeGrafter"/>
</dbReference>
<dbReference type="SUPFAM" id="SSF51735">
    <property type="entry name" value="NAD(P)-binding Rossmann-fold domains"/>
    <property type="match status" value="1"/>
</dbReference>
<dbReference type="EC" id="1.1.1.25" evidence="4"/>
<reference evidence="4 5" key="1">
    <citation type="journal article" date="2013" name="J. Mol. Microbiol. Biotechnol.">
        <title>Analysis of the Complete Genomes of Acholeplasma brassicae , A. palmae and A. laidlawii and Their Comparison to the Obligate Parasites from ' Candidatus Phytoplasma'.</title>
        <authorList>
            <person name="Kube M."/>
            <person name="Siewert C."/>
            <person name="Migdoll A.M."/>
            <person name="Duduk B."/>
            <person name="Holz S."/>
            <person name="Rabus R."/>
            <person name="Seemuller E."/>
            <person name="Mitrovic J."/>
            <person name="Muller I."/>
            <person name="Buttner C."/>
            <person name="Reinhardt R."/>
        </authorList>
    </citation>
    <scope>NUCLEOTIDE SEQUENCE [LARGE SCALE GENOMIC DNA]</scope>
    <source>
        <strain evidence="4 5">J233</strain>
    </source>
</reference>
<dbReference type="Gene3D" id="3.40.50.10860">
    <property type="entry name" value="Leucine Dehydrogenase, chain A, domain 1"/>
    <property type="match status" value="1"/>
</dbReference>
<dbReference type="Proteomes" id="UP000032740">
    <property type="component" value="Chromosome"/>
</dbReference>
<protein>
    <submittedName>
        <fullName evidence="4">Shikimate 5-dehydrogenase</fullName>
        <ecNumber evidence="4">1.1.1.25</ecNumber>
    </submittedName>
</protein>
<keyword evidence="5" id="KW-1185">Reference proteome</keyword>
<keyword evidence="2" id="KW-0028">Amino-acid biosynthesis</keyword>
<dbReference type="AlphaFoldDB" id="U4KS74"/>
<keyword evidence="4" id="KW-0560">Oxidoreductase</keyword>
<dbReference type="GO" id="GO:0019632">
    <property type="term" value="P:shikimate metabolic process"/>
    <property type="evidence" value="ECO:0007669"/>
    <property type="project" value="TreeGrafter"/>
</dbReference>
<name>U4KS74_ALTPJ</name>
<dbReference type="KEGG" id="apal:BN85412090"/>
<evidence type="ECO:0000313" key="5">
    <source>
        <dbReference type="Proteomes" id="UP000032740"/>
    </source>
</evidence>
<evidence type="ECO:0000259" key="3">
    <source>
        <dbReference type="Pfam" id="PF08501"/>
    </source>
</evidence>
<dbReference type="RefSeq" id="WP_030003670.1">
    <property type="nucleotide sequence ID" value="NC_022538.1"/>
</dbReference>
<evidence type="ECO:0000256" key="1">
    <source>
        <dbReference type="ARBA" id="ARBA00004871"/>
    </source>
</evidence>
<dbReference type="OrthoDB" id="9792692at2"/>
<dbReference type="SUPFAM" id="SSF53223">
    <property type="entry name" value="Aminoacid dehydrogenase-like, N-terminal domain"/>
    <property type="match status" value="1"/>
</dbReference>
<dbReference type="GO" id="GO:0009423">
    <property type="term" value="P:chorismate biosynthetic process"/>
    <property type="evidence" value="ECO:0007669"/>
    <property type="project" value="TreeGrafter"/>
</dbReference>
<dbReference type="InterPro" id="IPR046346">
    <property type="entry name" value="Aminoacid_DH-like_N_sf"/>
</dbReference>
<dbReference type="GO" id="GO:0005829">
    <property type="term" value="C:cytosol"/>
    <property type="evidence" value="ECO:0007669"/>
    <property type="project" value="TreeGrafter"/>
</dbReference>
<organism evidence="4 5">
    <name type="scientific">Alteracholeplasma palmae (strain ATCC 49389 / J233)</name>
    <name type="common">Acholeplasma palmae</name>
    <dbReference type="NCBI Taxonomy" id="1318466"/>
    <lineage>
        <taxon>Bacteria</taxon>
        <taxon>Bacillati</taxon>
        <taxon>Mycoplasmatota</taxon>
        <taxon>Mollicutes</taxon>
        <taxon>Acholeplasmatales</taxon>
        <taxon>Acholeplasmataceae</taxon>
        <taxon>Acholeplasma</taxon>
    </lineage>
</organism>
<dbReference type="InterPro" id="IPR036291">
    <property type="entry name" value="NAD(P)-bd_dom_sf"/>
</dbReference>
<dbReference type="EMBL" id="FO681347">
    <property type="protein sequence ID" value="CCV64786.1"/>
    <property type="molecule type" value="Genomic_DNA"/>
</dbReference>
<gene>
    <name evidence="4" type="primary">aroE</name>
    <name evidence="4" type="ORF">BN85412090</name>
</gene>
<feature type="domain" description="Shikimate dehydrogenase substrate binding N-terminal" evidence="3">
    <location>
        <begin position="6"/>
        <end position="88"/>
    </location>
</feature>
<dbReference type="GO" id="GO:0004764">
    <property type="term" value="F:shikimate 3-dehydrogenase (NADP+) activity"/>
    <property type="evidence" value="ECO:0007669"/>
    <property type="project" value="UniProtKB-EC"/>
</dbReference>
<accession>U4KS74</accession>
<dbReference type="PANTHER" id="PTHR21089:SF1">
    <property type="entry name" value="BIFUNCTIONAL 3-DEHYDROQUINATE DEHYDRATASE_SHIKIMATE DEHYDROGENASE, CHLOROPLASTIC"/>
    <property type="match status" value="1"/>
</dbReference>
<dbReference type="InterPro" id="IPR022893">
    <property type="entry name" value="Shikimate_DH_fam"/>
</dbReference>
<keyword evidence="2" id="KW-0057">Aromatic amino acid biosynthesis</keyword>
<dbReference type="GO" id="GO:0009073">
    <property type="term" value="P:aromatic amino acid family biosynthetic process"/>
    <property type="evidence" value="ECO:0007669"/>
    <property type="project" value="UniProtKB-KW"/>
</dbReference>
<dbReference type="Gene3D" id="3.40.50.720">
    <property type="entry name" value="NAD(P)-binding Rossmann-like Domain"/>
    <property type="match status" value="1"/>
</dbReference>
<dbReference type="PANTHER" id="PTHR21089">
    <property type="entry name" value="SHIKIMATE DEHYDROGENASE"/>
    <property type="match status" value="1"/>
</dbReference>
<evidence type="ECO:0000313" key="4">
    <source>
        <dbReference type="EMBL" id="CCV64786.1"/>
    </source>
</evidence>
<dbReference type="CDD" id="cd01065">
    <property type="entry name" value="NAD_bind_Shikimate_DH"/>
    <property type="match status" value="1"/>
</dbReference>
<dbReference type="HOGENOM" id="CLU_044063_4_1_14"/>
<evidence type="ECO:0000256" key="2">
    <source>
        <dbReference type="ARBA" id="ARBA00023141"/>
    </source>
</evidence>
<sequence length="261" mass="29848">MKKFALVGRHLSHSYSPQIHKTIGEIYNLDLDYGLIDIEKDQLKEVIEKLKTGEYHGYNITMPYKMEVMQYLDVISDNAKRIGSINTVYYKDGLLHGDNTDYYGFKTMVESSKEAIENKNVYILGSGGAAKSAYVALLDLKANVTVVKLKNEVVDPMFKQVITYEELNKDLVDIYVNTTPVGMYPDLTHSVLDQSLVSGKIVYDVIYNPEVTQIMSYAKRAYGGTLMLFVQAFYSEQSYWQNKNIVFKEEYLEKLKASINE</sequence>
<dbReference type="Pfam" id="PF08501">
    <property type="entry name" value="Shikimate_dh_N"/>
    <property type="match status" value="1"/>
</dbReference>